<dbReference type="AlphaFoldDB" id="A0A511V8E0"/>
<name>A0A511V8E0_9BACL</name>
<protein>
    <submittedName>
        <fullName evidence="2">Uncharacterized protein</fullName>
    </submittedName>
</protein>
<dbReference type="EMBL" id="BJXX01000120">
    <property type="protein sequence ID" value="GEN35206.1"/>
    <property type="molecule type" value="Genomic_DNA"/>
</dbReference>
<organism evidence="2 3">
    <name type="scientific">Aneurinibacillus danicus</name>
    <dbReference type="NCBI Taxonomy" id="267746"/>
    <lineage>
        <taxon>Bacteria</taxon>
        <taxon>Bacillati</taxon>
        <taxon>Bacillota</taxon>
        <taxon>Bacilli</taxon>
        <taxon>Bacillales</taxon>
        <taxon>Paenibacillaceae</taxon>
        <taxon>Aneurinibacillus group</taxon>
        <taxon>Aneurinibacillus</taxon>
    </lineage>
</organism>
<evidence type="ECO:0000313" key="3">
    <source>
        <dbReference type="Proteomes" id="UP000321157"/>
    </source>
</evidence>
<feature type="transmembrane region" description="Helical" evidence="1">
    <location>
        <begin position="71"/>
        <end position="89"/>
    </location>
</feature>
<proteinExistence type="predicted"/>
<sequence length="114" mass="13420">MKKPSFYDWLAYKTVDGLVALMKLFSERAGQHSLLSRLKDRWQNVQWQYVFWTFFIMVFLHVYILLFMQKLVLIIALDLVAAGLVLFVGPERLWLAIRTSIPGRLLAQLFDVNK</sequence>
<comment type="caution">
    <text evidence="2">The sequence shown here is derived from an EMBL/GenBank/DDBJ whole genome shotgun (WGS) entry which is preliminary data.</text>
</comment>
<keyword evidence="1" id="KW-0812">Transmembrane</keyword>
<evidence type="ECO:0000256" key="1">
    <source>
        <dbReference type="SAM" id="Phobius"/>
    </source>
</evidence>
<dbReference type="RefSeq" id="WP_146810609.1">
    <property type="nucleotide sequence ID" value="NZ_BJXX01000120.1"/>
</dbReference>
<feature type="transmembrane region" description="Helical" evidence="1">
    <location>
        <begin position="47"/>
        <end position="65"/>
    </location>
</feature>
<evidence type="ECO:0000313" key="2">
    <source>
        <dbReference type="EMBL" id="GEN35206.1"/>
    </source>
</evidence>
<keyword evidence="1" id="KW-1133">Transmembrane helix</keyword>
<keyword evidence="1" id="KW-0472">Membrane</keyword>
<gene>
    <name evidence="2" type="ORF">ADA01nite_26660</name>
</gene>
<accession>A0A511V8E0</accession>
<reference evidence="2 3" key="1">
    <citation type="submission" date="2019-07" db="EMBL/GenBank/DDBJ databases">
        <title>Whole genome shotgun sequence of Aneurinibacillus danicus NBRC 102444.</title>
        <authorList>
            <person name="Hosoyama A."/>
            <person name="Uohara A."/>
            <person name="Ohji S."/>
            <person name="Ichikawa N."/>
        </authorList>
    </citation>
    <scope>NUCLEOTIDE SEQUENCE [LARGE SCALE GENOMIC DNA]</scope>
    <source>
        <strain evidence="2 3">NBRC 102444</strain>
    </source>
</reference>
<keyword evidence="3" id="KW-1185">Reference proteome</keyword>
<dbReference type="Proteomes" id="UP000321157">
    <property type="component" value="Unassembled WGS sequence"/>
</dbReference>
<dbReference type="OrthoDB" id="2680109at2"/>